<dbReference type="PRINTS" id="PR00420">
    <property type="entry name" value="RNGMNOXGNASE"/>
</dbReference>
<proteinExistence type="predicted"/>
<evidence type="ECO:0000256" key="5">
    <source>
        <dbReference type="ARBA" id="ARBA00023033"/>
    </source>
</evidence>
<keyword evidence="9" id="KW-1185">Reference proteome</keyword>
<dbReference type="SUPFAM" id="SSF51905">
    <property type="entry name" value="FAD/NAD(P)-binding domain"/>
    <property type="match status" value="1"/>
</dbReference>
<sequence>MPSQTPHVLIIGAGIGGLTLAQCLRKQGVTFEVFERDASASAKGQGYCVGLHDLEGLFEDALPDDLPPLADSFHLRPLPLPSQAVFHLPTGRMLYVEDTPETPCLRVNRLRFRQLLSTGVDINWGKKAAGIEEDEEKVTVVFEDGTSATGDLVVGADGAFSGVRPYILQKPNEEVLTPYPTAAIFGETKIRGEQLEQQLQLAYSGYLVFGPDFTLFCGANCIDISDDGEAIADFYWLFSQADETIGRSDHWLKTSSTQEKLAFAAEKVQALDPKFRAVVESTTAENVKPYAAWWDALIPEVPPGAIFAIRDAVQLSKVLGAIEKTDTVLMNSKLNDYQKDVVSKGYEAIVEARTALQKARTGTGKNPLAWGHESKVMEKLNPLPIQLSGWKP</sequence>
<evidence type="ECO:0000256" key="4">
    <source>
        <dbReference type="ARBA" id="ARBA00023002"/>
    </source>
</evidence>
<feature type="signal peptide" evidence="6">
    <location>
        <begin position="1"/>
        <end position="21"/>
    </location>
</feature>
<dbReference type="EMBL" id="JAUIQD010000006">
    <property type="protein sequence ID" value="KAK3346027.1"/>
    <property type="molecule type" value="Genomic_DNA"/>
</dbReference>
<gene>
    <name evidence="8" type="ORF">B0T25DRAFT_571189</name>
</gene>
<keyword evidence="3" id="KW-0274">FAD</keyword>
<evidence type="ECO:0000256" key="6">
    <source>
        <dbReference type="SAM" id="SignalP"/>
    </source>
</evidence>
<dbReference type="InterPro" id="IPR036188">
    <property type="entry name" value="FAD/NAD-bd_sf"/>
</dbReference>
<keyword evidence="2" id="KW-0285">Flavoprotein</keyword>
<evidence type="ECO:0000256" key="3">
    <source>
        <dbReference type="ARBA" id="ARBA00022827"/>
    </source>
</evidence>
<evidence type="ECO:0000256" key="1">
    <source>
        <dbReference type="ARBA" id="ARBA00001974"/>
    </source>
</evidence>
<dbReference type="PANTHER" id="PTHR47178:SF6">
    <property type="entry name" value="FAD-BINDING DOMAIN-CONTAINING PROTEIN"/>
    <property type="match status" value="1"/>
</dbReference>
<evidence type="ECO:0000313" key="8">
    <source>
        <dbReference type="EMBL" id="KAK3346027.1"/>
    </source>
</evidence>
<dbReference type="Pfam" id="PF01494">
    <property type="entry name" value="FAD_binding_3"/>
    <property type="match status" value="1"/>
</dbReference>
<protein>
    <recommendedName>
        <fullName evidence="7">FAD-binding domain-containing protein</fullName>
    </recommendedName>
</protein>
<evidence type="ECO:0000313" key="9">
    <source>
        <dbReference type="Proteomes" id="UP001275084"/>
    </source>
</evidence>
<keyword evidence="4" id="KW-0560">Oxidoreductase</keyword>
<dbReference type="Proteomes" id="UP001275084">
    <property type="component" value="Unassembled WGS sequence"/>
</dbReference>
<reference evidence="8" key="2">
    <citation type="submission" date="2023-06" db="EMBL/GenBank/DDBJ databases">
        <authorList>
            <consortium name="Lawrence Berkeley National Laboratory"/>
            <person name="Haridas S."/>
            <person name="Hensen N."/>
            <person name="Bonometti L."/>
            <person name="Westerberg I."/>
            <person name="Brannstrom I.O."/>
            <person name="Guillou S."/>
            <person name="Cros-Aarteil S."/>
            <person name="Calhoun S."/>
            <person name="Kuo A."/>
            <person name="Mondo S."/>
            <person name="Pangilinan J."/>
            <person name="Riley R."/>
            <person name="Labutti K."/>
            <person name="Andreopoulos B."/>
            <person name="Lipzen A."/>
            <person name="Chen C."/>
            <person name="Yanf M."/>
            <person name="Daum C."/>
            <person name="Ng V."/>
            <person name="Clum A."/>
            <person name="Steindorff A."/>
            <person name="Ohm R."/>
            <person name="Martin F."/>
            <person name="Silar P."/>
            <person name="Natvig D."/>
            <person name="Lalanne C."/>
            <person name="Gautier V."/>
            <person name="Ament-Velasquez S.L."/>
            <person name="Kruys A."/>
            <person name="Hutchinson M.I."/>
            <person name="Powell A.J."/>
            <person name="Barry K."/>
            <person name="Miller A.N."/>
            <person name="Grigoriev I.V."/>
            <person name="Debuchy R."/>
            <person name="Gladieux P."/>
            <person name="Thoren M.H."/>
            <person name="Johannesson H."/>
        </authorList>
    </citation>
    <scope>NUCLEOTIDE SEQUENCE</scope>
    <source>
        <strain evidence="8">CBS 955.72</strain>
    </source>
</reference>
<accession>A0AAJ0HAI4</accession>
<reference evidence="8" key="1">
    <citation type="journal article" date="2023" name="Mol. Phylogenet. Evol.">
        <title>Genome-scale phylogeny and comparative genomics of the fungal order Sordariales.</title>
        <authorList>
            <person name="Hensen N."/>
            <person name="Bonometti L."/>
            <person name="Westerberg I."/>
            <person name="Brannstrom I.O."/>
            <person name="Guillou S."/>
            <person name="Cros-Aarteil S."/>
            <person name="Calhoun S."/>
            <person name="Haridas S."/>
            <person name="Kuo A."/>
            <person name="Mondo S."/>
            <person name="Pangilinan J."/>
            <person name="Riley R."/>
            <person name="LaButti K."/>
            <person name="Andreopoulos B."/>
            <person name="Lipzen A."/>
            <person name="Chen C."/>
            <person name="Yan M."/>
            <person name="Daum C."/>
            <person name="Ng V."/>
            <person name="Clum A."/>
            <person name="Steindorff A."/>
            <person name="Ohm R.A."/>
            <person name="Martin F."/>
            <person name="Silar P."/>
            <person name="Natvig D.O."/>
            <person name="Lalanne C."/>
            <person name="Gautier V."/>
            <person name="Ament-Velasquez S.L."/>
            <person name="Kruys A."/>
            <person name="Hutchinson M.I."/>
            <person name="Powell A.J."/>
            <person name="Barry K."/>
            <person name="Miller A.N."/>
            <person name="Grigoriev I.V."/>
            <person name="Debuchy R."/>
            <person name="Gladieux P."/>
            <person name="Hiltunen Thoren M."/>
            <person name="Johannesson H."/>
        </authorList>
    </citation>
    <scope>NUCLEOTIDE SEQUENCE</scope>
    <source>
        <strain evidence="8">CBS 955.72</strain>
    </source>
</reference>
<keyword evidence="6" id="KW-0732">Signal</keyword>
<comment type="cofactor">
    <cofactor evidence="1">
        <name>FAD</name>
        <dbReference type="ChEBI" id="CHEBI:57692"/>
    </cofactor>
</comment>
<dbReference type="PANTHER" id="PTHR47178">
    <property type="entry name" value="MONOOXYGENASE, FAD-BINDING"/>
    <property type="match status" value="1"/>
</dbReference>
<evidence type="ECO:0000256" key="2">
    <source>
        <dbReference type="ARBA" id="ARBA00022630"/>
    </source>
</evidence>
<dbReference type="GO" id="GO:0071949">
    <property type="term" value="F:FAD binding"/>
    <property type="evidence" value="ECO:0007669"/>
    <property type="project" value="InterPro"/>
</dbReference>
<organism evidence="8 9">
    <name type="scientific">Lasiosphaeria hispida</name>
    <dbReference type="NCBI Taxonomy" id="260671"/>
    <lineage>
        <taxon>Eukaryota</taxon>
        <taxon>Fungi</taxon>
        <taxon>Dikarya</taxon>
        <taxon>Ascomycota</taxon>
        <taxon>Pezizomycotina</taxon>
        <taxon>Sordariomycetes</taxon>
        <taxon>Sordariomycetidae</taxon>
        <taxon>Sordariales</taxon>
        <taxon>Lasiosphaeriaceae</taxon>
        <taxon>Lasiosphaeria</taxon>
    </lineage>
</organism>
<keyword evidence="5" id="KW-0503">Monooxygenase</keyword>
<dbReference type="GO" id="GO:0004497">
    <property type="term" value="F:monooxygenase activity"/>
    <property type="evidence" value="ECO:0007669"/>
    <property type="project" value="UniProtKB-KW"/>
</dbReference>
<dbReference type="AlphaFoldDB" id="A0AAJ0HAI4"/>
<feature type="chain" id="PRO_5042534574" description="FAD-binding domain-containing protein" evidence="6">
    <location>
        <begin position="22"/>
        <end position="392"/>
    </location>
</feature>
<evidence type="ECO:0000259" key="7">
    <source>
        <dbReference type="Pfam" id="PF01494"/>
    </source>
</evidence>
<dbReference type="Gene3D" id="3.50.50.60">
    <property type="entry name" value="FAD/NAD(P)-binding domain"/>
    <property type="match status" value="1"/>
</dbReference>
<name>A0AAJ0HAI4_9PEZI</name>
<comment type="caution">
    <text evidence="8">The sequence shown here is derived from an EMBL/GenBank/DDBJ whole genome shotgun (WGS) entry which is preliminary data.</text>
</comment>
<dbReference type="InterPro" id="IPR002938">
    <property type="entry name" value="FAD-bd"/>
</dbReference>
<feature type="domain" description="FAD-binding" evidence="7">
    <location>
        <begin position="7"/>
        <end position="167"/>
    </location>
</feature>